<dbReference type="RefSeq" id="WP_310374745.1">
    <property type="nucleotide sequence ID" value="NZ_JAVDYB010000001.1"/>
</dbReference>
<dbReference type="SUPFAM" id="SSF53448">
    <property type="entry name" value="Nucleotide-diphospho-sugar transferases"/>
    <property type="match status" value="1"/>
</dbReference>
<organism evidence="2 3">
    <name type="scientific">Catenuloplanes atrovinosus</name>
    <dbReference type="NCBI Taxonomy" id="137266"/>
    <lineage>
        <taxon>Bacteria</taxon>
        <taxon>Bacillati</taxon>
        <taxon>Actinomycetota</taxon>
        <taxon>Actinomycetes</taxon>
        <taxon>Micromonosporales</taxon>
        <taxon>Micromonosporaceae</taxon>
        <taxon>Catenuloplanes</taxon>
    </lineage>
</organism>
<dbReference type="EMBL" id="JAVDYB010000001">
    <property type="protein sequence ID" value="MDR7280397.1"/>
    <property type="molecule type" value="Genomic_DNA"/>
</dbReference>
<feature type="domain" description="MobA-like NTP transferase" evidence="1">
    <location>
        <begin position="18"/>
        <end position="110"/>
    </location>
</feature>
<dbReference type="AlphaFoldDB" id="A0AAE3YX41"/>
<dbReference type="InterPro" id="IPR025877">
    <property type="entry name" value="MobA-like_NTP_Trfase"/>
</dbReference>
<evidence type="ECO:0000313" key="2">
    <source>
        <dbReference type="EMBL" id="MDR7280397.1"/>
    </source>
</evidence>
<accession>A0AAE3YX41</accession>
<keyword evidence="3" id="KW-1185">Reference proteome</keyword>
<dbReference type="Gene3D" id="3.90.550.10">
    <property type="entry name" value="Spore Coat Polysaccharide Biosynthesis Protein SpsA, Chain A"/>
    <property type="match status" value="1"/>
</dbReference>
<protein>
    <recommendedName>
        <fullName evidence="1">MobA-like NTP transferase domain-containing protein</fullName>
    </recommendedName>
</protein>
<gene>
    <name evidence="2" type="ORF">J2S41_007175</name>
</gene>
<dbReference type="InterPro" id="IPR029044">
    <property type="entry name" value="Nucleotide-diphossugar_trans"/>
</dbReference>
<comment type="caution">
    <text evidence="2">The sequence shown here is derived from an EMBL/GenBank/DDBJ whole genome shotgun (WGS) entry which is preliminary data.</text>
</comment>
<evidence type="ECO:0000313" key="3">
    <source>
        <dbReference type="Proteomes" id="UP001183643"/>
    </source>
</evidence>
<dbReference type="GO" id="GO:0016779">
    <property type="term" value="F:nucleotidyltransferase activity"/>
    <property type="evidence" value="ECO:0007669"/>
    <property type="project" value="UniProtKB-ARBA"/>
</dbReference>
<evidence type="ECO:0000259" key="1">
    <source>
        <dbReference type="Pfam" id="PF12804"/>
    </source>
</evidence>
<proteinExistence type="predicted"/>
<reference evidence="2" key="1">
    <citation type="submission" date="2023-07" db="EMBL/GenBank/DDBJ databases">
        <title>Sequencing the genomes of 1000 actinobacteria strains.</title>
        <authorList>
            <person name="Klenk H.-P."/>
        </authorList>
    </citation>
    <scope>NUCLEOTIDE SEQUENCE</scope>
    <source>
        <strain evidence="2">DSM 44707</strain>
    </source>
</reference>
<dbReference type="Pfam" id="PF12804">
    <property type="entry name" value="NTP_transf_3"/>
    <property type="match status" value="1"/>
</dbReference>
<name>A0AAE3YX41_9ACTN</name>
<sequence>MRVIIAASEGDDPKWANHLGVPKQLAPLHGAPLLAHTIDQAVSMCDDVHVTLPDDPRYDVLSGLPGITRHVRAGDYPSEYASTRDLWSTDDRTVLLLGDVYFTPEAISTIAGTPDRGIRIFGREGASRHTGSDWGAVFATSFWPEHHAELDRYLTDVHYEHAVGHCLRPPGWMLLCAVQGTPWEVHTVQAPWFVEIDDLTDSIDRAVDYARHPVFDFRRRGAVVTPSFTAPRGS</sequence>
<dbReference type="Proteomes" id="UP001183643">
    <property type="component" value="Unassembled WGS sequence"/>
</dbReference>